<reference evidence="2 3" key="1">
    <citation type="submission" date="2020-08" db="EMBL/GenBank/DDBJ databases">
        <authorList>
            <person name="Koutsovoulos G."/>
            <person name="Danchin GJ E."/>
        </authorList>
    </citation>
    <scope>NUCLEOTIDE SEQUENCE [LARGE SCALE GENOMIC DNA]</scope>
</reference>
<dbReference type="Proteomes" id="UP000580250">
    <property type="component" value="Unassembled WGS sequence"/>
</dbReference>
<dbReference type="OrthoDB" id="5871670at2759"/>
<gene>
    <name evidence="2" type="ORF">MENT_LOCUS14491</name>
</gene>
<name>A0A6V7ULF3_MELEN</name>
<sequence>MNNQVEIEPKTKDASTQTTTRTKSVSSQTEPRMKNASIQTTIETNSAEIQTQPQIKEVCVQTNKIKTVDAQTNTFVSNYSLPASPTFGGRPRKPVENLSTRRIEQLAKELADFHRERTPDSEGNPSTYTLFRMARHSLNVFTPEKPKQKKLTILQDLFAMLTANISFNSREILKRNLMKAGFDIFVSQREFFTTKNKITAGLEIKWKDSFLTCVNVKNVIEKRIEQLLLKGMFIGDPTLVLMGDKGASTTKIGILPIIKCRTCSPSNLSIVSIWEGDDNRQALRNVKELFEELSKIENVKWILTGDLKFLSALIGHRGAASNNPCCICRTPKEHLEINGEKRNYSTQELLYSFEDVSLFPIGPGQILPPPLHITHGVATRAINILEILIDKNILCDFLHNRHIRRDPRTKTFRGNDLVKLLKEEVQKML</sequence>
<feature type="region of interest" description="Disordered" evidence="1">
    <location>
        <begin position="1"/>
        <end position="36"/>
    </location>
</feature>
<comment type="caution">
    <text evidence="2">The sequence shown here is derived from an EMBL/GenBank/DDBJ whole genome shotgun (WGS) entry which is preliminary data.</text>
</comment>
<feature type="compositionally biased region" description="Polar residues" evidence="1">
    <location>
        <begin position="14"/>
        <end position="36"/>
    </location>
</feature>
<dbReference type="PANTHER" id="PTHR31424:SF3">
    <property type="entry name" value="RING-TYPE DOMAIN-CONTAINING PROTEIN"/>
    <property type="match status" value="1"/>
</dbReference>
<accession>A0A6V7ULF3</accession>
<evidence type="ECO:0000256" key="1">
    <source>
        <dbReference type="SAM" id="MobiDB-lite"/>
    </source>
</evidence>
<evidence type="ECO:0000313" key="2">
    <source>
        <dbReference type="EMBL" id="CAD2160859.1"/>
    </source>
</evidence>
<dbReference type="PANTHER" id="PTHR31424">
    <property type="entry name" value="PROTEIN CBG23806"/>
    <property type="match status" value="1"/>
</dbReference>
<organism evidence="2 3">
    <name type="scientific">Meloidogyne enterolobii</name>
    <name type="common">Root-knot nematode worm</name>
    <name type="synonym">Meloidogyne mayaguensis</name>
    <dbReference type="NCBI Taxonomy" id="390850"/>
    <lineage>
        <taxon>Eukaryota</taxon>
        <taxon>Metazoa</taxon>
        <taxon>Ecdysozoa</taxon>
        <taxon>Nematoda</taxon>
        <taxon>Chromadorea</taxon>
        <taxon>Rhabditida</taxon>
        <taxon>Tylenchina</taxon>
        <taxon>Tylenchomorpha</taxon>
        <taxon>Tylenchoidea</taxon>
        <taxon>Meloidogynidae</taxon>
        <taxon>Meloidogyninae</taxon>
        <taxon>Meloidogyne</taxon>
    </lineage>
</organism>
<dbReference type="Pfam" id="PF06918">
    <property type="entry name" value="DUF1280"/>
    <property type="match status" value="1"/>
</dbReference>
<protein>
    <submittedName>
        <fullName evidence="2">Uncharacterized protein</fullName>
    </submittedName>
</protein>
<dbReference type="AlphaFoldDB" id="A0A6V7ULF3"/>
<proteinExistence type="predicted"/>
<dbReference type="InterPro" id="IPR009689">
    <property type="entry name" value="DUF1280"/>
</dbReference>
<evidence type="ECO:0000313" key="3">
    <source>
        <dbReference type="Proteomes" id="UP000580250"/>
    </source>
</evidence>
<dbReference type="EMBL" id="CAJEWN010000082">
    <property type="protein sequence ID" value="CAD2160859.1"/>
    <property type="molecule type" value="Genomic_DNA"/>
</dbReference>